<keyword evidence="2" id="KW-0812">Transmembrane</keyword>
<evidence type="ECO:0000259" key="5">
    <source>
        <dbReference type="Pfam" id="PF07627"/>
    </source>
</evidence>
<feature type="compositionally biased region" description="Polar residues" evidence="1">
    <location>
        <begin position="191"/>
        <end position="203"/>
    </location>
</feature>
<dbReference type="InterPro" id="IPR013036">
    <property type="entry name" value="DUF1587"/>
</dbReference>
<evidence type="ECO:0000313" key="10">
    <source>
        <dbReference type="Proteomes" id="UP000317318"/>
    </source>
</evidence>
<feature type="transmembrane region" description="Helical" evidence="2">
    <location>
        <begin position="110"/>
        <end position="133"/>
    </location>
</feature>
<accession>A0A517QZZ6</accession>
<dbReference type="EMBL" id="CP036268">
    <property type="protein sequence ID" value="QDT37219.1"/>
    <property type="molecule type" value="Genomic_DNA"/>
</dbReference>
<feature type="region of interest" description="Disordered" evidence="1">
    <location>
        <begin position="61"/>
        <end position="106"/>
    </location>
</feature>
<protein>
    <submittedName>
        <fullName evidence="9">Planctomycete cytochrome C</fullName>
    </submittedName>
</protein>
<evidence type="ECO:0000259" key="3">
    <source>
        <dbReference type="Pfam" id="PF07624"/>
    </source>
</evidence>
<sequence length="1038" mass="114312">MSSARSDANRSQSLKQAALSKLEEFDRAGYDRDRTAKAIRSKIDEYRGSGLSDAEVIAKLAALRPPKKKQAEQRERSDGAASPRPAPPSTARSKAGKRKTKSGSTSKSKFVLLGGGVLVLGLLATGGVIAATLSSGDAAPSVANNNEDVPTDSAGSAVATLESEGVGPVEPVSSEVSDSSTAGSSRPVAGLTNSPADGSSTILASNSPSGVNLADAGLASNPNDVAKARQILSKFCVDCHGPDAQEGDLRIDNLSVRFDQREAAAAWIEIRDRMNLGEMPPEGSDKPEVHEVEFLSGWIAEELRRAERAALSRGGKVVLRRMSRQEYTNTIRDLLHMKFTPGNSPMDFLPPDGTAEGFDKLSLALMVDPSLLATYYEVAGRVADNAIVEGPPDFPTETLRMEFEEIAENRAINYLCRRPSFDCREVDIIVMEGSTRSFARLKYPDTNKSIATDGFYRVTVRAAADPGASSEPVVMRVSQGHPDDSKQEIMELRVTNPPTDYQDYTVVLPRDTLGGEWNVSIKNGTGFTSYSPINQQIQEATEAESSDRLSKKKDFNAVLRADSRMILEGAVTFRGRPAFGPEKIPELRKLYLDYIEIEGPLYDQWPPKSHEELFFKGESATEDIAYVREMFTRFLPRAWRRPVAAEEINPIVVIVEQELKNGLAFTEAVEVGIAAVLTSPNFIYIAEPNSNPSQRDLNNFEIANRLSYFLWSSMPDDELFDLAENGRLSDRDVLTAQIDRMLADPKIEGLVEGFAAQWLRTDTFRNFTPDKYKYKSYNPKLGEAMVEEPLAFFREILANDLSTLNFIDSDFTMANERLAKHYGIEGVSGEKFRKVSLSADSMRGGLLAMAGVAMAGADGDRTKPVSRGVYVREVLFNDPPDPPPPNAGEIEPNIKGKNLTVRERLLQHQEIESCAACHRTLDPYGLALENFNVIGDWRDNQDGEGFRGNNAPPIVVESKLPNGEHFSSFEQFRDLLLKQDDRFRRGLTEKMLIYALGRPVEPTDNGTIENIVAQMRSENSTFRSLIKGIVTSEQFLKK</sequence>
<feature type="region of interest" description="Disordered" evidence="1">
    <location>
        <begin position="21"/>
        <end position="44"/>
    </location>
</feature>
<evidence type="ECO:0000256" key="1">
    <source>
        <dbReference type="SAM" id="MobiDB-lite"/>
    </source>
</evidence>
<feature type="compositionally biased region" description="Basic and acidic residues" evidence="1">
    <location>
        <begin position="69"/>
        <end position="78"/>
    </location>
</feature>
<evidence type="ECO:0000313" key="9">
    <source>
        <dbReference type="EMBL" id="QDT37219.1"/>
    </source>
</evidence>
<evidence type="ECO:0000259" key="8">
    <source>
        <dbReference type="Pfam" id="PF07637"/>
    </source>
</evidence>
<dbReference type="Pfam" id="PF07635">
    <property type="entry name" value="PSCyt1"/>
    <property type="match status" value="1"/>
</dbReference>
<dbReference type="KEGG" id="svp:Pan189_15920"/>
<dbReference type="InterPro" id="IPR011478">
    <property type="entry name" value="DUF1585"/>
</dbReference>
<evidence type="ECO:0000259" key="4">
    <source>
        <dbReference type="Pfam" id="PF07626"/>
    </source>
</evidence>
<feature type="domain" description="DUF1595" evidence="8">
    <location>
        <begin position="627"/>
        <end position="687"/>
    </location>
</feature>
<organism evidence="9 10">
    <name type="scientific">Stratiformator vulcanicus</name>
    <dbReference type="NCBI Taxonomy" id="2527980"/>
    <lineage>
        <taxon>Bacteria</taxon>
        <taxon>Pseudomonadati</taxon>
        <taxon>Planctomycetota</taxon>
        <taxon>Planctomycetia</taxon>
        <taxon>Planctomycetales</taxon>
        <taxon>Planctomycetaceae</taxon>
        <taxon>Stratiformator</taxon>
    </lineage>
</organism>
<feature type="domain" description="DUF1592" evidence="6">
    <location>
        <begin position="697"/>
        <end position="824"/>
    </location>
</feature>
<dbReference type="Pfam" id="PF07626">
    <property type="entry name" value="PSD3"/>
    <property type="match status" value="1"/>
</dbReference>
<evidence type="ECO:0000259" key="6">
    <source>
        <dbReference type="Pfam" id="PF07631"/>
    </source>
</evidence>
<dbReference type="OrthoDB" id="175242at2"/>
<reference evidence="9 10" key="1">
    <citation type="submission" date="2019-02" db="EMBL/GenBank/DDBJ databases">
        <title>Deep-cultivation of Planctomycetes and their phenomic and genomic characterization uncovers novel biology.</title>
        <authorList>
            <person name="Wiegand S."/>
            <person name="Jogler M."/>
            <person name="Boedeker C."/>
            <person name="Pinto D."/>
            <person name="Vollmers J."/>
            <person name="Rivas-Marin E."/>
            <person name="Kohn T."/>
            <person name="Peeters S.H."/>
            <person name="Heuer A."/>
            <person name="Rast P."/>
            <person name="Oberbeckmann S."/>
            <person name="Bunk B."/>
            <person name="Jeske O."/>
            <person name="Meyerdierks A."/>
            <person name="Storesund J.E."/>
            <person name="Kallscheuer N."/>
            <person name="Luecker S."/>
            <person name="Lage O.M."/>
            <person name="Pohl T."/>
            <person name="Merkel B.J."/>
            <person name="Hornburger P."/>
            <person name="Mueller R.-W."/>
            <person name="Bruemmer F."/>
            <person name="Labrenz M."/>
            <person name="Spormann A.M."/>
            <person name="Op den Camp H."/>
            <person name="Overmann J."/>
            <person name="Amann R."/>
            <person name="Jetten M.S.M."/>
            <person name="Mascher T."/>
            <person name="Medema M.H."/>
            <person name="Devos D.P."/>
            <person name="Kaster A.-K."/>
            <person name="Ovreas L."/>
            <person name="Rohde M."/>
            <person name="Galperin M.Y."/>
            <person name="Jogler C."/>
        </authorList>
    </citation>
    <scope>NUCLEOTIDE SEQUENCE [LARGE SCALE GENOMIC DNA]</scope>
    <source>
        <strain evidence="9 10">Pan189</strain>
    </source>
</reference>
<feature type="region of interest" description="Disordered" evidence="1">
    <location>
        <begin position="162"/>
        <end position="203"/>
    </location>
</feature>
<dbReference type="Pfam" id="PF07631">
    <property type="entry name" value="PSD4"/>
    <property type="match status" value="1"/>
</dbReference>
<dbReference type="InterPro" id="IPR013042">
    <property type="entry name" value="DUF1592"/>
</dbReference>
<dbReference type="Pfam" id="PF07637">
    <property type="entry name" value="PSD5"/>
    <property type="match status" value="1"/>
</dbReference>
<feature type="domain" description="DUF1587" evidence="4">
    <location>
        <begin position="320"/>
        <end position="387"/>
    </location>
</feature>
<gene>
    <name evidence="9" type="ORF">Pan189_15920</name>
</gene>
<dbReference type="InterPro" id="IPR013043">
    <property type="entry name" value="DUF1595"/>
</dbReference>
<proteinExistence type="predicted"/>
<dbReference type="Pfam" id="PF07627">
    <property type="entry name" value="PSCyt3"/>
    <property type="match status" value="1"/>
</dbReference>
<feature type="domain" description="DUF1588" evidence="5">
    <location>
        <begin position="843"/>
        <end position="940"/>
    </location>
</feature>
<keyword evidence="2" id="KW-1133">Transmembrane helix</keyword>
<dbReference type="AlphaFoldDB" id="A0A517QZZ6"/>
<dbReference type="RefSeq" id="WP_145363354.1">
    <property type="nucleotide sequence ID" value="NZ_CP036268.1"/>
</dbReference>
<keyword evidence="2" id="KW-0472">Membrane</keyword>
<feature type="domain" description="Cytochrome C Planctomycete-type" evidence="7">
    <location>
        <begin position="236"/>
        <end position="283"/>
    </location>
</feature>
<keyword evidence="10" id="KW-1185">Reference proteome</keyword>
<feature type="compositionally biased region" description="Low complexity" evidence="1">
    <location>
        <begin position="162"/>
        <end position="185"/>
    </location>
</feature>
<feature type="compositionally biased region" description="Low complexity" evidence="1">
    <location>
        <begin position="79"/>
        <end position="93"/>
    </location>
</feature>
<evidence type="ECO:0000256" key="2">
    <source>
        <dbReference type="SAM" id="Phobius"/>
    </source>
</evidence>
<evidence type="ECO:0000259" key="7">
    <source>
        <dbReference type="Pfam" id="PF07635"/>
    </source>
</evidence>
<dbReference type="InterPro" id="IPR013039">
    <property type="entry name" value="DUF1588"/>
</dbReference>
<feature type="domain" description="DUF1585" evidence="3">
    <location>
        <begin position="962"/>
        <end position="1035"/>
    </location>
</feature>
<dbReference type="Pfam" id="PF07624">
    <property type="entry name" value="PSD2"/>
    <property type="match status" value="1"/>
</dbReference>
<dbReference type="InterPro" id="IPR011429">
    <property type="entry name" value="Cyt_c_Planctomycete-type"/>
</dbReference>
<name>A0A517QZZ6_9PLAN</name>
<dbReference type="Proteomes" id="UP000317318">
    <property type="component" value="Chromosome"/>
</dbReference>